<dbReference type="RefSeq" id="WP_109893075.1">
    <property type="nucleotide sequence ID" value="NZ_BAAATH010000008.1"/>
</dbReference>
<dbReference type="OrthoDB" id="4301132at2"/>
<feature type="chain" id="PRO_5025013657" description="Secreted protein" evidence="1">
    <location>
        <begin position="32"/>
        <end position="175"/>
    </location>
</feature>
<dbReference type="Proteomes" id="UP000435837">
    <property type="component" value="Unassembled WGS sequence"/>
</dbReference>
<keyword evidence="1" id="KW-0732">Signal</keyword>
<reference evidence="2 3" key="1">
    <citation type="submission" date="2019-12" db="EMBL/GenBank/DDBJ databases">
        <title>Whole genome shotgun sequence of Streptomyces caniferus NBRC 15389.</title>
        <authorList>
            <person name="Ichikawa N."/>
            <person name="Kimura A."/>
            <person name="Kitahashi Y."/>
            <person name="Komaki H."/>
            <person name="Tamura T."/>
        </authorList>
    </citation>
    <scope>NUCLEOTIDE SEQUENCE [LARGE SCALE GENOMIC DNA]</scope>
    <source>
        <strain evidence="2 3">NBRC 15389</strain>
    </source>
</reference>
<proteinExistence type="predicted"/>
<comment type="caution">
    <text evidence="2">The sequence shown here is derived from an EMBL/GenBank/DDBJ whole genome shotgun (WGS) entry which is preliminary data.</text>
</comment>
<sequence>MRALKRSTSTAAILAALAGTAALATAAPASAASYHCTTSSYTVDDPSFNPDSDNWDFDVKLCAKRSGGYIYTTAKVNWDGPYSAPKNRFNKARFHLQTKRSVKGTDPVVKYANYTGLGHALEHSSSNGNGSYETGTLKHKAGSSRYLADGYIELDWAGDGKGYRKPLIFRASPRV</sequence>
<gene>
    <name evidence="2" type="ORF">Scani_78590</name>
</gene>
<evidence type="ECO:0000256" key="1">
    <source>
        <dbReference type="SAM" id="SignalP"/>
    </source>
</evidence>
<evidence type="ECO:0000313" key="3">
    <source>
        <dbReference type="Proteomes" id="UP000435837"/>
    </source>
</evidence>
<evidence type="ECO:0008006" key="4">
    <source>
        <dbReference type="Google" id="ProtNLM"/>
    </source>
</evidence>
<organism evidence="2 3">
    <name type="scientific">Streptomyces caniferus</name>
    <dbReference type="NCBI Taxonomy" id="285557"/>
    <lineage>
        <taxon>Bacteria</taxon>
        <taxon>Bacillati</taxon>
        <taxon>Actinomycetota</taxon>
        <taxon>Actinomycetes</taxon>
        <taxon>Kitasatosporales</taxon>
        <taxon>Streptomycetaceae</taxon>
        <taxon>Streptomyces</taxon>
    </lineage>
</organism>
<evidence type="ECO:0000313" key="2">
    <source>
        <dbReference type="EMBL" id="GFE11591.1"/>
    </source>
</evidence>
<accession>A0A640SMN7</accession>
<feature type="signal peptide" evidence="1">
    <location>
        <begin position="1"/>
        <end position="31"/>
    </location>
</feature>
<dbReference type="AlphaFoldDB" id="A0A640SMN7"/>
<protein>
    <recommendedName>
        <fullName evidence="4">Secreted protein</fullName>
    </recommendedName>
</protein>
<name>A0A640SMN7_9ACTN</name>
<dbReference type="EMBL" id="BLIN01000007">
    <property type="protein sequence ID" value="GFE11591.1"/>
    <property type="molecule type" value="Genomic_DNA"/>
</dbReference>